<evidence type="ECO:0000313" key="1">
    <source>
        <dbReference type="EMBL" id="TGY66315.1"/>
    </source>
</evidence>
<keyword evidence="1" id="KW-0378">Hydrolase</keyword>
<sequence>MKEKNLYKGMIFDLVEKEVEIHGKPYRREIIRHPGGVGVLCVKDERVLLVRQYRHAIEKETLEIPAGKLEYGEDPMTCGMRELNEEARLEADSLELIETIVSTPGFCDERIYIYKACNPRKAVHELAQDEDEDLDSFWLPLDEAYEKVRNREIEDAKTVVAIQYAVIEKERERGN</sequence>
<gene>
    <name evidence="1" type="ORF">E5336_04430</name>
</gene>
<protein>
    <submittedName>
        <fullName evidence="1">NUDIX hydrolase</fullName>
    </submittedName>
</protein>
<comment type="caution">
    <text evidence="1">The sequence shown here is derived from an EMBL/GenBank/DDBJ whole genome shotgun (WGS) entry which is preliminary data.</text>
</comment>
<organism evidence="1 2">
    <name type="scientific">Dubosiella muris</name>
    <dbReference type="NCBI Taxonomy" id="3038133"/>
    <lineage>
        <taxon>Bacteria</taxon>
        <taxon>Bacillati</taxon>
        <taxon>Bacillota</taxon>
        <taxon>Erysipelotrichia</taxon>
        <taxon>Erysipelotrichales</taxon>
        <taxon>Erysipelotrichaceae</taxon>
        <taxon>Dubosiella</taxon>
    </lineage>
</organism>
<dbReference type="EMBL" id="SRYG01000007">
    <property type="protein sequence ID" value="TGY66315.1"/>
    <property type="molecule type" value="Genomic_DNA"/>
</dbReference>
<reference evidence="1" key="1">
    <citation type="submission" date="2019-04" db="EMBL/GenBank/DDBJ databases">
        <title>Microbes associate with the intestines of laboratory mice.</title>
        <authorList>
            <person name="Navarre W."/>
            <person name="Wong E."/>
            <person name="Huang K."/>
            <person name="Tropini C."/>
            <person name="Ng K."/>
            <person name="Yu B."/>
        </authorList>
    </citation>
    <scope>NUCLEOTIDE SEQUENCE</scope>
    <source>
        <strain evidence="1">NM09_H32</strain>
    </source>
</reference>
<dbReference type="Proteomes" id="UP000308836">
    <property type="component" value="Unassembled WGS sequence"/>
</dbReference>
<name>A0AC61R9L5_9FIRM</name>
<evidence type="ECO:0000313" key="2">
    <source>
        <dbReference type="Proteomes" id="UP000308836"/>
    </source>
</evidence>
<accession>A0AC61R9L5</accession>
<keyword evidence="2" id="KW-1185">Reference proteome</keyword>
<proteinExistence type="predicted"/>